<keyword evidence="5" id="KW-1003">Cell membrane</keyword>
<feature type="signal peptide" evidence="6">
    <location>
        <begin position="1"/>
        <end position="19"/>
    </location>
</feature>
<sequence length="243" mass="25624">MTLVLLLSLAAFITSSITAATGIGGGVVLLALMAQLVPPAILIPLHGAAQLMSNTNRVLVQRKFINWAYIKPFLLGSVVGGALITPLALYMPVPVGQVLLGLFIVLATWKSAWLRLAHWPPAASGGITTGLSLVLGATGPLVMSVLPKSAWERQVVVGTHGMAMVIQHGIKVIAFSSLNVSLLEYWPLLLGIGLATLAGNLMGARLLTRVPEEKFTLILNWLLTALALRLVYQGISALITAGN</sequence>
<evidence type="ECO:0000256" key="5">
    <source>
        <dbReference type="RuleBase" id="RU363041"/>
    </source>
</evidence>
<feature type="transmembrane region" description="Helical" evidence="5">
    <location>
        <begin position="64"/>
        <end position="84"/>
    </location>
</feature>
<evidence type="ECO:0000256" key="1">
    <source>
        <dbReference type="ARBA" id="ARBA00004141"/>
    </source>
</evidence>
<evidence type="ECO:0000256" key="4">
    <source>
        <dbReference type="ARBA" id="ARBA00023136"/>
    </source>
</evidence>
<keyword evidence="2 5" id="KW-0812">Transmembrane</keyword>
<reference evidence="7 8" key="1">
    <citation type="submission" date="2020-05" db="EMBL/GenBank/DDBJ databases">
        <title>Compete genome of Limnobacter sp. SAORIC-580.</title>
        <authorList>
            <person name="Song J."/>
            <person name="Cho J.-C."/>
        </authorList>
    </citation>
    <scope>NUCLEOTIDE SEQUENCE [LARGE SCALE GENOMIC DNA]</scope>
    <source>
        <strain evidence="7 8">SAORIC-580</strain>
    </source>
</reference>
<evidence type="ECO:0000256" key="2">
    <source>
        <dbReference type="ARBA" id="ARBA00022692"/>
    </source>
</evidence>
<evidence type="ECO:0000256" key="6">
    <source>
        <dbReference type="SAM" id="SignalP"/>
    </source>
</evidence>
<feature type="transmembrane region" description="Helical" evidence="5">
    <location>
        <begin position="121"/>
        <end position="143"/>
    </location>
</feature>
<evidence type="ECO:0000313" key="8">
    <source>
        <dbReference type="Proteomes" id="UP000501130"/>
    </source>
</evidence>
<keyword evidence="6" id="KW-0732">Signal</keyword>
<comment type="subcellular location">
    <subcellularLocation>
        <location evidence="5">Cell membrane</location>
        <topology evidence="5">Multi-pass membrane protein</topology>
    </subcellularLocation>
    <subcellularLocation>
        <location evidence="1">Membrane</location>
        <topology evidence="1">Multi-pass membrane protein</topology>
    </subcellularLocation>
</comment>
<evidence type="ECO:0000313" key="7">
    <source>
        <dbReference type="EMBL" id="QJR30425.1"/>
    </source>
</evidence>
<dbReference type="EMBL" id="CP053084">
    <property type="protein sequence ID" value="QJR30425.1"/>
    <property type="molecule type" value="Genomic_DNA"/>
</dbReference>
<dbReference type="RefSeq" id="WP_171100424.1">
    <property type="nucleotide sequence ID" value="NZ_CP053084.1"/>
</dbReference>
<feature type="chain" id="PRO_5046130132" description="Probable membrane transporter protein" evidence="6">
    <location>
        <begin position="20"/>
        <end position="243"/>
    </location>
</feature>
<keyword evidence="3 5" id="KW-1133">Transmembrane helix</keyword>
<evidence type="ECO:0000256" key="3">
    <source>
        <dbReference type="ARBA" id="ARBA00022989"/>
    </source>
</evidence>
<feature type="transmembrane region" description="Helical" evidence="5">
    <location>
        <begin position="185"/>
        <end position="207"/>
    </location>
</feature>
<keyword evidence="4 5" id="KW-0472">Membrane</keyword>
<dbReference type="Pfam" id="PF01925">
    <property type="entry name" value="TauE"/>
    <property type="match status" value="1"/>
</dbReference>
<comment type="similarity">
    <text evidence="5">Belongs to the 4-toluene sulfonate uptake permease (TSUP) (TC 2.A.102) family.</text>
</comment>
<proteinExistence type="inferred from homology"/>
<feature type="transmembrane region" description="Helical" evidence="5">
    <location>
        <begin position="219"/>
        <end position="241"/>
    </location>
</feature>
<feature type="transmembrane region" description="Helical" evidence="5">
    <location>
        <begin position="90"/>
        <end position="109"/>
    </location>
</feature>
<accession>A0ABX6N942</accession>
<keyword evidence="8" id="KW-1185">Reference proteome</keyword>
<name>A0ABX6N942_9BURK</name>
<protein>
    <recommendedName>
        <fullName evidence="5">Probable membrane transporter protein</fullName>
    </recommendedName>
</protein>
<organism evidence="7 8">
    <name type="scientific">Limnobacter profundi</name>
    <dbReference type="NCBI Taxonomy" id="2732163"/>
    <lineage>
        <taxon>Bacteria</taxon>
        <taxon>Pseudomonadati</taxon>
        <taxon>Pseudomonadota</taxon>
        <taxon>Betaproteobacteria</taxon>
        <taxon>Burkholderiales</taxon>
        <taxon>Burkholderiaceae</taxon>
        <taxon>Limnobacter</taxon>
    </lineage>
</organism>
<gene>
    <name evidence="7" type="ORF">HKT17_12325</name>
</gene>
<dbReference type="Proteomes" id="UP000501130">
    <property type="component" value="Chromosome"/>
</dbReference>
<dbReference type="InterPro" id="IPR002781">
    <property type="entry name" value="TM_pro_TauE-like"/>
</dbReference>